<organism evidence="3 4">
    <name type="scientific">Ficus carica</name>
    <name type="common">Common fig</name>
    <dbReference type="NCBI Taxonomy" id="3494"/>
    <lineage>
        <taxon>Eukaryota</taxon>
        <taxon>Viridiplantae</taxon>
        <taxon>Streptophyta</taxon>
        <taxon>Embryophyta</taxon>
        <taxon>Tracheophyta</taxon>
        <taxon>Spermatophyta</taxon>
        <taxon>Magnoliopsida</taxon>
        <taxon>eudicotyledons</taxon>
        <taxon>Gunneridae</taxon>
        <taxon>Pentapetalae</taxon>
        <taxon>rosids</taxon>
        <taxon>fabids</taxon>
        <taxon>Rosales</taxon>
        <taxon>Moraceae</taxon>
        <taxon>Ficeae</taxon>
        <taxon>Ficus</taxon>
    </lineage>
</organism>
<keyword evidence="2" id="KW-1133">Transmembrane helix</keyword>
<sequence length="115" mass="13239">MGKVEEEHILPSTVTSDSSEQRNAENNRCCFRCRRIRSLVGLKCVLVLLLSAAVFLSAIFWLPPFLQYADRGDLDLDSRFKGVFFSGKSFISLFFVISDSRFPFFMPTLFRDAWI</sequence>
<feature type="transmembrane region" description="Helical" evidence="2">
    <location>
        <begin position="82"/>
        <end position="102"/>
    </location>
</feature>
<dbReference type="PANTHER" id="PTHR33826:SF2">
    <property type="entry name" value="HYDROXYPROLINE-RICH GLYCOPROTEIN FAMILY PROTEIN"/>
    <property type="match status" value="1"/>
</dbReference>
<keyword evidence="2" id="KW-0812">Transmembrane</keyword>
<name>A0AA88DZ49_FICCA</name>
<dbReference type="EMBL" id="BTGU01000176">
    <property type="protein sequence ID" value="GMN64333.1"/>
    <property type="molecule type" value="Genomic_DNA"/>
</dbReference>
<evidence type="ECO:0000313" key="4">
    <source>
        <dbReference type="Proteomes" id="UP001187192"/>
    </source>
</evidence>
<evidence type="ECO:0000313" key="3">
    <source>
        <dbReference type="EMBL" id="GMN64333.1"/>
    </source>
</evidence>
<keyword evidence="2" id="KW-0472">Membrane</keyword>
<evidence type="ECO:0000256" key="2">
    <source>
        <dbReference type="SAM" id="Phobius"/>
    </source>
</evidence>
<dbReference type="AlphaFoldDB" id="A0AA88DZ49"/>
<comment type="caution">
    <text evidence="3">The sequence shown here is derived from an EMBL/GenBank/DDBJ whole genome shotgun (WGS) entry which is preliminary data.</text>
</comment>
<gene>
    <name evidence="3" type="ORF">TIFTF001_033406</name>
</gene>
<protein>
    <submittedName>
        <fullName evidence="3">Uncharacterized protein</fullName>
    </submittedName>
</protein>
<accession>A0AA88DZ49</accession>
<reference evidence="3" key="1">
    <citation type="submission" date="2023-07" db="EMBL/GenBank/DDBJ databases">
        <title>draft genome sequence of fig (Ficus carica).</title>
        <authorList>
            <person name="Takahashi T."/>
            <person name="Nishimura K."/>
        </authorList>
    </citation>
    <scope>NUCLEOTIDE SEQUENCE</scope>
</reference>
<evidence type="ECO:0000256" key="1">
    <source>
        <dbReference type="SAM" id="MobiDB-lite"/>
    </source>
</evidence>
<proteinExistence type="predicted"/>
<dbReference type="PANTHER" id="PTHR33826">
    <property type="entry name" value="F20B24.21"/>
    <property type="match status" value="1"/>
</dbReference>
<keyword evidence="4" id="KW-1185">Reference proteome</keyword>
<feature type="transmembrane region" description="Helical" evidence="2">
    <location>
        <begin position="40"/>
        <end position="62"/>
    </location>
</feature>
<dbReference type="Proteomes" id="UP001187192">
    <property type="component" value="Unassembled WGS sequence"/>
</dbReference>
<feature type="region of interest" description="Disordered" evidence="1">
    <location>
        <begin position="1"/>
        <end position="25"/>
    </location>
</feature>